<gene>
    <name evidence="1" type="ORF">HA336_06530</name>
</gene>
<dbReference type="SUPFAM" id="SSF64076">
    <property type="entry name" value="MTH938-like"/>
    <property type="match status" value="1"/>
</dbReference>
<dbReference type="Pfam" id="PF04430">
    <property type="entry name" value="DUF498"/>
    <property type="match status" value="1"/>
</dbReference>
<evidence type="ECO:0000313" key="1">
    <source>
        <dbReference type="EMBL" id="HII70869.1"/>
    </source>
</evidence>
<organism evidence="1 2">
    <name type="scientific">Methanopyrus kandleri</name>
    <dbReference type="NCBI Taxonomy" id="2320"/>
    <lineage>
        <taxon>Archaea</taxon>
        <taxon>Methanobacteriati</taxon>
        <taxon>Methanobacteriota</taxon>
        <taxon>Methanomada group</taxon>
        <taxon>Methanopyri</taxon>
        <taxon>Methanopyrales</taxon>
        <taxon>Methanopyraceae</taxon>
        <taxon>Methanopyrus</taxon>
    </lineage>
</organism>
<evidence type="ECO:0000313" key="2">
    <source>
        <dbReference type="Proteomes" id="UP000619545"/>
    </source>
</evidence>
<dbReference type="EMBL" id="DUJS01000004">
    <property type="protein sequence ID" value="HII70869.1"/>
    <property type="molecule type" value="Genomic_DNA"/>
</dbReference>
<dbReference type="InterPro" id="IPR034096">
    <property type="entry name" value="AAMDC"/>
</dbReference>
<dbReference type="RefSeq" id="WP_011020054.1">
    <property type="nucleotide sequence ID" value="NZ_DUJS01000004.1"/>
</dbReference>
<dbReference type="InterPro" id="IPR007523">
    <property type="entry name" value="NDUFAF3/AAMDC"/>
</dbReference>
<dbReference type="PANTHER" id="PTHR15811">
    <property type="entry name" value="MTH938 DOMAIN-CONTAINING PROTEIN"/>
    <property type="match status" value="1"/>
</dbReference>
<dbReference type="InterPro" id="IPR036748">
    <property type="entry name" value="MTH938-like_sf"/>
</dbReference>
<protein>
    <submittedName>
        <fullName evidence="1">Uncharacterized protein</fullName>
    </submittedName>
</protein>
<dbReference type="PANTHER" id="PTHR15811:SF5">
    <property type="entry name" value="MTH938 DOMAIN-CONTAINING PROTEIN"/>
    <property type="match status" value="1"/>
</dbReference>
<dbReference type="GO" id="GO:0005737">
    <property type="term" value="C:cytoplasm"/>
    <property type="evidence" value="ECO:0007669"/>
    <property type="project" value="TreeGrafter"/>
</dbReference>
<dbReference type="Proteomes" id="UP000619545">
    <property type="component" value="Unassembled WGS sequence"/>
</dbReference>
<reference evidence="1" key="1">
    <citation type="journal article" date="2020" name="bioRxiv">
        <title>A rank-normalized archaeal taxonomy based on genome phylogeny resolves widespread incomplete and uneven classifications.</title>
        <authorList>
            <person name="Rinke C."/>
            <person name="Chuvochina M."/>
            <person name="Mussig A.J."/>
            <person name="Chaumeil P.-A."/>
            <person name="Waite D.W."/>
            <person name="Whitman W.B."/>
            <person name="Parks D.H."/>
            <person name="Hugenholtz P."/>
        </authorList>
    </citation>
    <scope>NUCLEOTIDE SEQUENCE</scope>
    <source>
        <strain evidence="1">UBA8853</strain>
    </source>
</reference>
<name>A0A832T763_9EURY</name>
<dbReference type="AlphaFoldDB" id="A0A832T763"/>
<dbReference type="CDD" id="cd05126">
    <property type="entry name" value="Mth938"/>
    <property type="match status" value="1"/>
</dbReference>
<dbReference type="GeneID" id="1478281"/>
<dbReference type="Gene3D" id="3.40.1230.10">
    <property type="entry name" value="MTH938-like"/>
    <property type="match status" value="1"/>
</dbReference>
<sequence>MFEGTGFGWVEYGGERYNHDIYVTTEGKVHRREKGLSRSKFGTSHNLAADELRRLLELCDEEPEVIVVGTGQSGVLSVTEEAREFCEERGIELVEAPTPEAIERYNELKDKGKKVAAVIHTTC</sequence>
<accession>A0A832T763</accession>
<proteinExistence type="predicted"/>
<comment type="caution">
    <text evidence="1">The sequence shown here is derived from an EMBL/GenBank/DDBJ whole genome shotgun (WGS) entry which is preliminary data.</text>
</comment>
<dbReference type="OMA" id="PWAIERW"/>